<dbReference type="AlphaFoldDB" id="A0A520S5G3"/>
<evidence type="ECO:0000259" key="11">
    <source>
        <dbReference type="PROSITE" id="PS51278"/>
    </source>
</evidence>
<comment type="catalytic activity">
    <reaction evidence="1 10">
        <text>D-fructose 6-phosphate + L-glutamine = D-glucosamine 6-phosphate + L-glutamate</text>
        <dbReference type="Rhea" id="RHEA:13237"/>
        <dbReference type="ChEBI" id="CHEBI:29985"/>
        <dbReference type="ChEBI" id="CHEBI:58359"/>
        <dbReference type="ChEBI" id="CHEBI:58725"/>
        <dbReference type="ChEBI" id="CHEBI:61527"/>
        <dbReference type="EC" id="2.6.1.16"/>
    </reaction>
</comment>
<dbReference type="GO" id="GO:0006487">
    <property type="term" value="P:protein N-linked glycosylation"/>
    <property type="evidence" value="ECO:0007669"/>
    <property type="project" value="TreeGrafter"/>
</dbReference>
<keyword evidence="5 10" id="KW-0963">Cytoplasm</keyword>
<dbReference type="CDD" id="cd05009">
    <property type="entry name" value="SIS_GlmS_GlmD_2"/>
    <property type="match status" value="1"/>
</dbReference>
<dbReference type="PANTHER" id="PTHR10937:SF0">
    <property type="entry name" value="GLUTAMINE--FRUCTOSE-6-PHOSPHATE TRANSAMINASE (ISOMERIZING)"/>
    <property type="match status" value="1"/>
</dbReference>
<keyword evidence="8" id="KW-0677">Repeat</keyword>
<dbReference type="NCBIfam" id="NF001484">
    <property type="entry name" value="PRK00331.1"/>
    <property type="match status" value="1"/>
</dbReference>
<dbReference type="InterPro" id="IPR047084">
    <property type="entry name" value="GFAT_N"/>
</dbReference>
<evidence type="ECO:0000313" key="14">
    <source>
        <dbReference type="Proteomes" id="UP000316199"/>
    </source>
</evidence>
<dbReference type="FunFam" id="3.60.20.10:FF:000006">
    <property type="entry name" value="Glutamine--fructose-6-phosphate aminotransferase [isomerizing]"/>
    <property type="match status" value="1"/>
</dbReference>
<reference evidence="13 14" key="1">
    <citation type="submission" date="2019-02" db="EMBL/GenBank/DDBJ databases">
        <title>Prokaryotic population dynamics and viral predation in marine succession experiment using metagenomics: the confinement effect.</title>
        <authorList>
            <person name="Haro-Moreno J.M."/>
            <person name="Rodriguez-Valera F."/>
            <person name="Lopez-Perez M."/>
        </authorList>
    </citation>
    <scope>NUCLEOTIDE SEQUENCE [LARGE SCALE GENOMIC DNA]</scope>
    <source>
        <strain evidence="13">MED-G157</strain>
    </source>
</reference>
<dbReference type="InterPro" id="IPR017932">
    <property type="entry name" value="GATase_2_dom"/>
</dbReference>
<dbReference type="CDD" id="cd05008">
    <property type="entry name" value="SIS_GlmS_GlmD_1"/>
    <property type="match status" value="1"/>
</dbReference>
<evidence type="ECO:0000256" key="1">
    <source>
        <dbReference type="ARBA" id="ARBA00001031"/>
    </source>
</evidence>
<dbReference type="GO" id="GO:0046349">
    <property type="term" value="P:amino sugar biosynthetic process"/>
    <property type="evidence" value="ECO:0007669"/>
    <property type="project" value="UniProtKB-ARBA"/>
</dbReference>
<dbReference type="SUPFAM" id="SSF53697">
    <property type="entry name" value="SIS domain"/>
    <property type="match status" value="1"/>
</dbReference>
<dbReference type="InterPro" id="IPR035490">
    <property type="entry name" value="GlmS/FrlB_SIS"/>
</dbReference>
<dbReference type="HAMAP" id="MF_00164">
    <property type="entry name" value="GlmS"/>
    <property type="match status" value="1"/>
</dbReference>
<evidence type="ECO:0000256" key="6">
    <source>
        <dbReference type="ARBA" id="ARBA00022576"/>
    </source>
</evidence>
<keyword evidence="7 10" id="KW-0808">Transferase</keyword>
<proteinExistence type="inferred from homology"/>
<dbReference type="FunFam" id="3.40.50.10490:FF:000001">
    <property type="entry name" value="Glutamine--fructose-6-phosphate aminotransferase [isomerizing]"/>
    <property type="match status" value="1"/>
</dbReference>
<dbReference type="GO" id="GO:0006047">
    <property type="term" value="P:UDP-N-acetylglucosamine metabolic process"/>
    <property type="evidence" value="ECO:0007669"/>
    <property type="project" value="TreeGrafter"/>
</dbReference>
<dbReference type="CDD" id="cd00714">
    <property type="entry name" value="GFAT"/>
    <property type="match status" value="1"/>
</dbReference>
<feature type="initiator methionine" description="Removed" evidence="10">
    <location>
        <position position="1"/>
    </location>
</feature>
<feature type="active site" description="For Fru-6P isomerization activity" evidence="10">
    <location>
        <position position="603"/>
    </location>
</feature>
<evidence type="ECO:0000256" key="7">
    <source>
        <dbReference type="ARBA" id="ARBA00022679"/>
    </source>
</evidence>
<feature type="domain" description="SIS" evidence="12">
    <location>
        <begin position="287"/>
        <end position="427"/>
    </location>
</feature>
<comment type="caution">
    <text evidence="13">The sequence shown here is derived from an EMBL/GenBank/DDBJ whole genome shotgun (WGS) entry which is preliminary data.</text>
</comment>
<dbReference type="GO" id="GO:0006002">
    <property type="term" value="P:fructose 6-phosphate metabolic process"/>
    <property type="evidence" value="ECO:0007669"/>
    <property type="project" value="TreeGrafter"/>
</dbReference>
<evidence type="ECO:0000256" key="9">
    <source>
        <dbReference type="ARBA" id="ARBA00022962"/>
    </source>
</evidence>
<dbReference type="PROSITE" id="PS51278">
    <property type="entry name" value="GATASE_TYPE_2"/>
    <property type="match status" value="1"/>
</dbReference>
<name>A0A520S5G3_9GAMM</name>
<accession>A0A520S5G3</accession>
<dbReference type="GO" id="GO:0097367">
    <property type="term" value="F:carbohydrate derivative binding"/>
    <property type="evidence" value="ECO:0007669"/>
    <property type="project" value="InterPro"/>
</dbReference>
<dbReference type="Gene3D" id="3.40.50.10490">
    <property type="entry name" value="Glucose-6-phosphate isomerase like protein, domain 1"/>
    <property type="match status" value="2"/>
</dbReference>
<comment type="subunit">
    <text evidence="10">Homodimer.</text>
</comment>
<feature type="domain" description="SIS" evidence="12">
    <location>
        <begin position="459"/>
        <end position="598"/>
    </location>
</feature>
<dbReference type="FunFam" id="3.40.50.10490:FF:000002">
    <property type="entry name" value="Glutamine--fructose-6-phosphate aminotransferase [isomerizing]"/>
    <property type="match status" value="1"/>
</dbReference>
<evidence type="ECO:0000256" key="10">
    <source>
        <dbReference type="HAMAP-Rule" id="MF_00164"/>
    </source>
</evidence>
<sequence>MCGIVAAVTKRNVADILLEGLQRLKYRGYDSAGLCVIDQESGTLQRTRRLGDVDELAKACNEGHDGVIGIGHTRWATHGKPSEANAHPHVSQNRIGLVHNGIIENHDALRKDLSNNYVFESDTDSEVLAHLLDREISAEGNFKDGVFKALAQVQGAYAITVIHVDYPSTLLAARVGSPLVIGIGIGENFVASDPQALRPVTDRFIYLEEGEVVEVTSNDISIFGIDREVIDRRSIELDDVQDAGASKGDFRHFMLKEIYDQPEAVRQTLEGRLQDDNVLIQSFGIDAETIFKKVKAIQIVACGSSYYAGMVAKYWFEEIVGLPCSVEIASEFRYRKTAVLPNTLLVTISQSGETADTLAAQRSATDKNYLASLCICNVPNSTMVRESDLSFLINAGTEVCVASTKAFTTQLTDLLMLVLALGHYNAVDRVTQKDIVETLRELPEVLEQALLLNTHIQNMAEKFVEKQHALFLGRGIHYPIALEGALKLKEISYIHAEAYPAGELKHGPLALVDNAMPVIAVAPGDELLEKLKSNLEEVKARGGELFVVGDRQIIGEDDTHSIRMPLCKNIISPIVYALPMQLVAYHVAVFKGTDVDQPRNLAKSVTVE</sequence>
<evidence type="ECO:0000256" key="5">
    <source>
        <dbReference type="ARBA" id="ARBA00022490"/>
    </source>
</evidence>
<dbReference type="PROSITE" id="PS51464">
    <property type="entry name" value="SIS"/>
    <property type="match status" value="2"/>
</dbReference>
<evidence type="ECO:0000256" key="3">
    <source>
        <dbReference type="ARBA" id="ARBA00012916"/>
    </source>
</evidence>
<dbReference type="Gene3D" id="3.60.20.10">
    <property type="entry name" value="Glutamine Phosphoribosylpyrophosphate, subunit 1, domain 1"/>
    <property type="match status" value="1"/>
</dbReference>
<keyword evidence="6 10" id="KW-0032">Aminotransferase</keyword>
<dbReference type="InterPro" id="IPR035466">
    <property type="entry name" value="GlmS/AgaS_SIS"/>
</dbReference>
<protein>
    <recommendedName>
        <fullName evidence="4 10">Glutamine--fructose-6-phosphate aminotransferase [isomerizing]</fullName>
        <ecNumber evidence="3 10">2.6.1.16</ecNumber>
    </recommendedName>
    <alternativeName>
        <fullName evidence="10">D-fructose-6-phosphate amidotransferase</fullName>
    </alternativeName>
    <alternativeName>
        <fullName evidence="10">GFAT</fullName>
    </alternativeName>
    <alternativeName>
        <fullName evidence="10">Glucosamine-6-phosphate synthase</fullName>
    </alternativeName>
    <alternativeName>
        <fullName evidence="10">Hexosephosphate aminotransferase</fullName>
    </alternativeName>
    <alternativeName>
        <fullName evidence="10">L-glutamine--D-fructose-6-phosphate amidotransferase</fullName>
    </alternativeName>
</protein>
<dbReference type="InterPro" id="IPR005855">
    <property type="entry name" value="GFAT"/>
</dbReference>
<dbReference type="GO" id="GO:0005975">
    <property type="term" value="P:carbohydrate metabolic process"/>
    <property type="evidence" value="ECO:0007669"/>
    <property type="project" value="UniProtKB-UniRule"/>
</dbReference>
<dbReference type="Pfam" id="PF13522">
    <property type="entry name" value="GATase_6"/>
    <property type="match status" value="1"/>
</dbReference>
<keyword evidence="9" id="KW-0315">Glutamine amidotransferase</keyword>
<dbReference type="PANTHER" id="PTHR10937">
    <property type="entry name" value="GLUCOSAMINE--FRUCTOSE-6-PHOSPHATE AMINOTRANSFERASE, ISOMERIZING"/>
    <property type="match status" value="1"/>
</dbReference>
<evidence type="ECO:0000256" key="2">
    <source>
        <dbReference type="ARBA" id="ARBA00004496"/>
    </source>
</evidence>
<dbReference type="EMBL" id="SHAG01000001">
    <property type="protein sequence ID" value="RZO77716.1"/>
    <property type="molecule type" value="Genomic_DNA"/>
</dbReference>
<feature type="domain" description="Glutamine amidotransferase type-2" evidence="11">
    <location>
        <begin position="2"/>
        <end position="218"/>
    </location>
</feature>
<dbReference type="NCBIfam" id="TIGR01135">
    <property type="entry name" value="glmS"/>
    <property type="match status" value="1"/>
</dbReference>
<dbReference type="EC" id="2.6.1.16" evidence="3 10"/>
<evidence type="ECO:0000256" key="4">
    <source>
        <dbReference type="ARBA" id="ARBA00016090"/>
    </source>
</evidence>
<comment type="function">
    <text evidence="10">Catalyzes the first step in hexosamine metabolism, converting fructose-6P into glucosamine-6P using glutamine as a nitrogen source.</text>
</comment>
<dbReference type="InterPro" id="IPR001347">
    <property type="entry name" value="SIS_dom"/>
</dbReference>
<feature type="active site" description="Nucleophile; for GATase activity" evidence="10">
    <location>
        <position position="2"/>
    </location>
</feature>
<dbReference type="Pfam" id="PF01380">
    <property type="entry name" value="SIS"/>
    <property type="match status" value="2"/>
</dbReference>
<organism evidence="13 14">
    <name type="scientific">OM182 bacterium</name>
    <dbReference type="NCBI Taxonomy" id="2510334"/>
    <lineage>
        <taxon>Bacteria</taxon>
        <taxon>Pseudomonadati</taxon>
        <taxon>Pseudomonadota</taxon>
        <taxon>Gammaproteobacteria</taxon>
        <taxon>OMG group</taxon>
        <taxon>OM182 clade</taxon>
    </lineage>
</organism>
<comment type="subcellular location">
    <subcellularLocation>
        <location evidence="2 10">Cytoplasm</location>
    </subcellularLocation>
</comment>
<dbReference type="GO" id="GO:0005829">
    <property type="term" value="C:cytosol"/>
    <property type="evidence" value="ECO:0007669"/>
    <property type="project" value="TreeGrafter"/>
</dbReference>
<evidence type="ECO:0000256" key="8">
    <source>
        <dbReference type="ARBA" id="ARBA00022737"/>
    </source>
</evidence>
<dbReference type="InterPro" id="IPR046348">
    <property type="entry name" value="SIS_dom_sf"/>
</dbReference>
<dbReference type="GO" id="GO:0004360">
    <property type="term" value="F:glutamine-fructose-6-phosphate transaminase (isomerizing) activity"/>
    <property type="evidence" value="ECO:0007669"/>
    <property type="project" value="UniProtKB-UniRule"/>
</dbReference>
<gene>
    <name evidence="10 13" type="primary">glmS</name>
    <name evidence="13" type="ORF">EVA68_00370</name>
</gene>
<evidence type="ECO:0000313" key="13">
    <source>
        <dbReference type="EMBL" id="RZO77716.1"/>
    </source>
</evidence>
<dbReference type="SUPFAM" id="SSF56235">
    <property type="entry name" value="N-terminal nucleophile aminohydrolases (Ntn hydrolases)"/>
    <property type="match status" value="1"/>
</dbReference>
<dbReference type="Proteomes" id="UP000316199">
    <property type="component" value="Unassembled WGS sequence"/>
</dbReference>
<evidence type="ECO:0000259" key="12">
    <source>
        <dbReference type="PROSITE" id="PS51464"/>
    </source>
</evidence>
<dbReference type="InterPro" id="IPR029055">
    <property type="entry name" value="Ntn_hydrolases_N"/>
</dbReference>